<feature type="transmembrane region" description="Helical" evidence="6">
    <location>
        <begin position="371"/>
        <end position="390"/>
    </location>
</feature>
<keyword evidence="5 6" id="KW-0472">Membrane</keyword>
<dbReference type="EMBL" id="JAASQJ010000001">
    <property type="protein sequence ID" value="NIJ52226.1"/>
    <property type="molecule type" value="Genomic_DNA"/>
</dbReference>
<name>A0ABX0UGX6_9BACT</name>
<feature type="domain" description="MacB-like periplasmic core" evidence="8">
    <location>
        <begin position="107"/>
        <end position="329"/>
    </location>
</feature>
<comment type="caution">
    <text evidence="9">The sequence shown here is derived from an EMBL/GenBank/DDBJ whole genome shotgun (WGS) entry which is preliminary data.</text>
</comment>
<keyword evidence="2" id="KW-1003">Cell membrane</keyword>
<dbReference type="InterPro" id="IPR003838">
    <property type="entry name" value="ABC3_permease_C"/>
</dbReference>
<feature type="transmembrane region" description="Helical" evidence="6">
    <location>
        <begin position="426"/>
        <end position="444"/>
    </location>
</feature>
<feature type="domain" description="ABC3 transporter permease C-terminal" evidence="7">
    <location>
        <begin position="377"/>
        <end position="492"/>
    </location>
</feature>
<sequence length="896" mass="100842">MSSKSYIGSEMPQPPKWLDRLARWICAPHLRETHIGDLQERYALRVSRFGIKKASSWYRREVLGLIRPSIMKRQKPSHSSQTFFNFDMLANYFKIGSRVLIKNRGYSFIHLVGLSIGLWACMMVATVVIDSLSYDRQWTRSKDLYRIVTVNKRGEGLYERASSSMLSLAPELMKNYPEVESYSQLYVGPVHLKFTEDEDNGIKTNVLHMDTTAWKMLDVKILSGNPGRYQSGNNNIVISETFRDKFFKGLDPVGKIVEDIPDYGDKANPYLITGVIKDLPYNSHLRADIILLHKNAAESFTTGGAYTLTQNYLLMKTGTDMGEFQTKMNAWYKGLKVNDRDDTYEFQPMEDIYLHSDFAQRQSVKGSARTIYIFAGVALLLLFIACVNFVNLSTARAFSRLKETGVRRILSGSRYQLMMQILTETFLLFGVSVLMAAPAYYLSLRSVESFMGHKLVQTFTSNPSLAAIAFGIILFTCLFTGLYPAWMISGLKPSDTIRGVFSSSTLRQNWLRKGLVVSQFSISIVVLIATIVVRQQLSYMKNKDLGYNKNNLLAIRSVSWEGKSDTFKSEVNRIPGVTSSSISQWLPTEGGGFMTTEVEDPTNPENKVKIFYIAGDLDLPQTLGLRLIKGRLLNSRFGSDAINADSLQSVNWKKYIEAESQQNSLMTESAAKVLQISELGEQINNASTVPVGVVGNFNNESLYEAIKPTIIVAQRSARHGGMLIRTEPGMEAKVTNSLQKLWKQFHTVKLLEINWVKDLLTKQYETESKLHQLFVFFSSLTMFLSALGIFGLVVQAAEQRAKEVGIRKVLGASIAGIVALLSKDFVKLVGMSIVIASPIAWYGINKWLQNYPYRIGINWWIFAVAGFGAIFITMITVGFHAVKAAMKDPVRSLRNE</sequence>
<dbReference type="InterPro" id="IPR047699">
    <property type="entry name" value="Permease_put_prefix"/>
</dbReference>
<dbReference type="RefSeq" id="WP_229211788.1">
    <property type="nucleotide sequence ID" value="NZ_JAASQJ010000001.1"/>
</dbReference>
<dbReference type="Proteomes" id="UP001179181">
    <property type="component" value="Unassembled WGS sequence"/>
</dbReference>
<dbReference type="InterPro" id="IPR050250">
    <property type="entry name" value="Macrolide_Exporter_MacB"/>
</dbReference>
<feature type="transmembrane region" description="Helical" evidence="6">
    <location>
        <begin position="773"/>
        <end position="793"/>
    </location>
</feature>
<proteinExistence type="predicted"/>
<evidence type="ECO:0000256" key="2">
    <source>
        <dbReference type="ARBA" id="ARBA00022475"/>
    </source>
</evidence>
<evidence type="ECO:0000313" key="9">
    <source>
        <dbReference type="EMBL" id="NIJ52226.1"/>
    </source>
</evidence>
<evidence type="ECO:0000256" key="1">
    <source>
        <dbReference type="ARBA" id="ARBA00004651"/>
    </source>
</evidence>
<gene>
    <name evidence="9" type="ORF">FHS68_001382</name>
</gene>
<keyword evidence="10" id="KW-1185">Reference proteome</keyword>
<feature type="transmembrane region" description="Helical" evidence="6">
    <location>
        <begin position="828"/>
        <end position="844"/>
    </location>
</feature>
<feature type="transmembrane region" description="Helical" evidence="6">
    <location>
        <begin position="859"/>
        <end position="882"/>
    </location>
</feature>
<protein>
    <submittedName>
        <fullName evidence="9">ABC transport system permease protein</fullName>
    </submittedName>
</protein>
<evidence type="ECO:0000256" key="3">
    <source>
        <dbReference type="ARBA" id="ARBA00022692"/>
    </source>
</evidence>
<dbReference type="PANTHER" id="PTHR30572">
    <property type="entry name" value="MEMBRANE COMPONENT OF TRANSPORTER-RELATED"/>
    <property type="match status" value="1"/>
</dbReference>
<keyword evidence="4 6" id="KW-1133">Transmembrane helix</keyword>
<evidence type="ECO:0000313" key="10">
    <source>
        <dbReference type="Proteomes" id="UP001179181"/>
    </source>
</evidence>
<evidence type="ECO:0000256" key="6">
    <source>
        <dbReference type="SAM" id="Phobius"/>
    </source>
</evidence>
<feature type="transmembrane region" description="Helical" evidence="6">
    <location>
        <begin position="465"/>
        <end position="486"/>
    </location>
</feature>
<dbReference type="NCBIfam" id="NF038404">
    <property type="entry name" value="perm_prefix_2"/>
    <property type="match status" value="1"/>
</dbReference>
<dbReference type="Pfam" id="PF12704">
    <property type="entry name" value="MacB_PCD"/>
    <property type="match status" value="1"/>
</dbReference>
<evidence type="ECO:0000259" key="7">
    <source>
        <dbReference type="Pfam" id="PF02687"/>
    </source>
</evidence>
<evidence type="ECO:0000256" key="4">
    <source>
        <dbReference type="ARBA" id="ARBA00022989"/>
    </source>
</evidence>
<feature type="transmembrane region" description="Helical" evidence="6">
    <location>
        <begin position="514"/>
        <end position="533"/>
    </location>
</feature>
<feature type="domain" description="ABC3 transporter permease C-terminal" evidence="7">
    <location>
        <begin position="776"/>
        <end position="885"/>
    </location>
</feature>
<organism evidence="9 10">
    <name type="scientific">Dyadobacter arcticus</name>
    <dbReference type="NCBI Taxonomy" id="1078754"/>
    <lineage>
        <taxon>Bacteria</taxon>
        <taxon>Pseudomonadati</taxon>
        <taxon>Bacteroidota</taxon>
        <taxon>Cytophagia</taxon>
        <taxon>Cytophagales</taxon>
        <taxon>Spirosomataceae</taxon>
        <taxon>Dyadobacter</taxon>
    </lineage>
</organism>
<comment type="subcellular location">
    <subcellularLocation>
        <location evidence="1">Cell membrane</location>
        <topology evidence="1">Multi-pass membrane protein</topology>
    </subcellularLocation>
</comment>
<keyword evidence="3 6" id="KW-0812">Transmembrane</keyword>
<accession>A0ABX0UGX6</accession>
<dbReference type="PANTHER" id="PTHR30572:SF18">
    <property type="entry name" value="ABC-TYPE MACROLIDE FAMILY EXPORT SYSTEM PERMEASE COMPONENT 2"/>
    <property type="match status" value="1"/>
</dbReference>
<dbReference type="Pfam" id="PF02687">
    <property type="entry name" value="FtsX"/>
    <property type="match status" value="2"/>
</dbReference>
<evidence type="ECO:0000256" key="5">
    <source>
        <dbReference type="ARBA" id="ARBA00023136"/>
    </source>
</evidence>
<feature type="transmembrane region" description="Helical" evidence="6">
    <location>
        <begin position="108"/>
        <end position="132"/>
    </location>
</feature>
<dbReference type="InterPro" id="IPR025857">
    <property type="entry name" value="MacB_PCD"/>
</dbReference>
<evidence type="ECO:0000259" key="8">
    <source>
        <dbReference type="Pfam" id="PF12704"/>
    </source>
</evidence>
<reference evidence="9 10" key="1">
    <citation type="submission" date="2020-03" db="EMBL/GenBank/DDBJ databases">
        <title>Genomic Encyclopedia of Type Strains, Phase IV (KMG-IV): sequencing the most valuable type-strain genomes for metagenomic binning, comparative biology and taxonomic classification.</title>
        <authorList>
            <person name="Goeker M."/>
        </authorList>
    </citation>
    <scope>NUCLEOTIDE SEQUENCE [LARGE SCALE GENOMIC DNA]</scope>
    <source>
        <strain evidence="9 10">DSM 102865</strain>
    </source>
</reference>